<feature type="compositionally biased region" description="Basic and acidic residues" evidence="1">
    <location>
        <begin position="43"/>
        <end position="55"/>
    </location>
</feature>
<feature type="domain" description="CYTH" evidence="2">
    <location>
        <begin position="56"/>
        <end position="251"/>
    </location>
</feature>
<protein>
    <submittedName>
        <fullName evidence="3">G5188 protein</fullName>
    </submittedName>
</protein>
<dbReference type="PANTHER" id="PTHR34948:SF2">
    <property type="entry name" value="TRIPHOSPHATE TUNNEL METALLOENZYME 3"/>
    <property type="match status" value="1"/>
</dbReference>
<organism evidence="3 4">
    <name type="scientific">Coccomyxa viridis</name>
    <dbReference type="NCBI Taxonomy" id="1274662"/>
    <lineage>
        <taxon>Eukaryota</taxon>
        <taxon>Viridiplantae</taxon>
        <taxon>Chlorophyta</taxon>
        <taxon>core chlorophytes</taxon>
        <taxon>Trebouxiophyceae</taxon>
        <taxon>Trebouxiophyceae incertae sedis</taxon>
        <taxon>Coccomyxaceae</taxon>
        <taxon>Coccomyxa</taxon>
    </lineage>
</organism>
<dbReference type="PANTHER" id="PTHR34948">
    <property type="entry name" value="OS08G0299200 PROTEIN"/>
    <property type="match status" value="1"/>
</dbReference>
<sequence length="254" mass="29019">MPYHGADGGQRGARSDKSGKAESAGQGASTTFQATSEPPWTVREAHNSPEDRPREVMEVEIKLRLPSKEAHDEVAKQLKDSFRETHQQENFFFDGTNGELSSQRVVLRCRFYNHDKRAIVTLKGGQVITDGVGRGSEVEDDVDPVAAREFLKNPDKLLQVDLPFIKELQKKYNVSHLKSLGGFKNVRSDFDWEGFKLELDETKFDWGTVYEIEVETPEPDQLKPKLELLLRSRDIPYKYNTTTKFANFINRKLD</sequence>
<dbReference type="Proteomes" id="UP001497392">
    <property type="component" value="Unassembled WGS sequence"/>
</dbReference>
<keyword evidence="4" id="KW-1185">Reference proteome</keyword>
<proteinExistence type="predicted"/>
<dbReference type="Pfam" id="PF01928">
    <property type="entry name" value="CYTH"/>
    <property type="match status" value="1"/>
</dbReference>
<dbReference type="CDD" id="cd07374">
    <property type="entry name" value="CYTH-like_Pase"/>
    <property type="match status" value="1"/>
</dbReference>
<feature type="compositionally biased region" description="Gly residues" evidence="1">
    <location>
        <begin position="1"/>
        <end position="11"/>
    </location>
</feature>
<dbReference type="Gene3D" id="2.40.320.10">
    <property type="entry name" value="Hypothetical Protein Pfu-838710-001"/>
    <property type="match status" value="1"/>
</dbReference>
<dbReference type="PROSITE" id="PS51707">
    <property type="entry name" value="CYTH"/>
    <property type="match status" value="1"/>
</dbReference>
<evidence type="ECO:0000259" key="2">
    <source>
        <dbReference type="PROSITE" id="PS51707"/>
    </source>
</evidence>
<dbReference type="EMBL" id="CAXHTA020000007">
    <property type="protein sequence ID" value="CAL5222775.1"/>
    <property type="molecule type" value="Genomic_DNA"/>
</dbReference>
<dbReference type="InterPro" id="IPR023577">
    <property type="entry name" value="CYTH_domain"/>
</dbReference>
<evidence type="ECO:0000256" key="1">
    <source>
        <dbReference type="SAM" id="MobiDB-lite"/>
    </source>
</evidence>
<evidence type="ECO:0000313" key="3">
    <source>
        <dbReference type="EMBL" id="CAL5222775.1"/>
    </source>
</evidence>
<comment type="caution">
    <text evidence="3">The sequence shown here is derived from an EMBL/GenBank/DDBJ whole genome shotgun (WGS) entry which is preliminary data.</text>
</comment>
<evidence type="ECO:0000313" key="4">
    <source>
        <dbReference type="Proteomes" id="UP001497392"/>
    </source>
</evidence>
<gene>
    <name evidence="3" type="primary">g5188</name>
    <name evidence="3" type="ORF">VP750_LOCUS4434</name>
</gene>
<accession>A0ABP1FS70</accession>
<reference evidence="3 4" key="1">
    <citation type="submission" date="2024-06" db="EMBL/GenBank/DDBJ databases">
        <authorList>
            <person name="Kraege A."/>
            <person name="Thomma B."/>
        </authorList>
    </citation>
    <scope>NUCLEOTIDE SEQUENCE [LARGE SCALE GENOMIC DNA]</scope>
</reference>
<dbReference type="SMART" id="SM01118">
    <property type="entry name" value="CYTH"/>
    <property type="match status" value="1"/>
</dbReference>
<name>A0ABP1FS70_9CHLO</name>
<feature type="compositionally biased region" description="Polar residues" evidence="1">
    <location>
        <begin position="26"/>
        <end position="38"/>
    </location>
</feature>
<feature type="region of interest" description="Disordered" evidence="1">
    <location>
        <begin position="1"/>
        <end position="55"/>
    </location>
</feature>
<dbReference type="InterPro" id="IPR033469">
    <property type="entry name" value="CYTH-like_dom_sf"/>
</dbReference>
<dbReference type="SUPFAM" id="SSF55154">
    <property type="entry name" value="CYTH-like phosphatases"/>
    <property type="match status" value="1"/>
</dbReference>